<organism evidence="2">
    <name type="scientific">freshwater metagenome</name>
    <dbReference type="NCBI Taxonomy" id="449393"/>
    <lineage>
        <taxon>unclassified sequences</taxon>
        <taxon>metagenomes</taxon>
        <taxon>ecological metagenomes</taxon>
    </lineage>
</organism>
<gene>
    <name evidence="2" type="ORF">UFOPK2786_00142</name>
</gene>
<reference evidence="2" key="1">
    <citation type="submission" date="2020-05" db="EMBL/GenBank/DDBJ databases">
        <authorList>
            <person name="Chiriac C."/>
            <person name="Salcher M."/>
            <person name="Ghai R."/>
            <person name="Kavagutti S V."/>
        </authorList>
    </citation>
    <scope>NUCLEOTIDE SEQUENCE</scope>
</reference>
<feature type="region of interest" description="Disordered" evidence="1">
    <location>
        <begin position="375"/>
        <end position="398"/>
    </location>
</feature>
<protein>
    <submittedName>
        <fullName evidence="2">Unannotated protein</fullName>
    </submittedName>
</protein>
<proteinExistence type="predicted"/>
<evidence type="ECO:0000256" key="1">
    <source>
        <dbReference type="SAM" id="MobiDB-lite"/>
    </source>
</evidence>
<dbReference type="EMBL" id="CAEZYW010000012">
    <property type="protein sequence ID" value="CAB4730408.1"/>
    <property type="molecule type" value="Genomic_DNA"/>
</dbReference>
<name>A0A6J6S6P2_9ZZZZ</name>
<evidence type="ECO:0000313" key="2">
    <source>
        <dbReference type="EMBL" id="CAB4730408.1"/>
    </source>
</evidence>
<sequence>MGRAQCIAHASEAEEAGIRVRSIGEPAEEHWEEGALDGSATTHSGGECLQVTKGTRGIGVAQGAEPLLGGLRREPCLARVKPCDRLQQRPVEELLVDPAYFARMTPPLGDKLDDRLRAVAERPAQPSEIIVVVGHCVGTAKPVQLDAMLECPQESIRRRQGGCIVTSDIAPRGEGLEGNERGRAAQHDVASTVDELEELDRELNIAQASRAELQLPITQARRDVLLDPSAHRLHVLDEPRMVGSAPDEGCNGIDVARSELAVASRRPGLEQRLELPRLRPALVVADMRLDGPDEGSLLALGPKRRIDLPDRALGRHCGAGAHEPGGERCRGAQGFILAGRLAIGYLLCHEDDVDIAHVVELAPPALAHADDRKAAGNRIGGQSRPSHRQGRLEHGVGEVGEPCRNDVHRCEPCEVAGRDAEQMGTVRDAQAIKQRGQFTCCHRLVARRIGADGAQQRGTGLSR</sequence>
<accession>A0A6J6S6P2</accession>
<dbReference type="AlphaFoldDB" id="A0A6J6S6P2"/>